<dbReference type="Gene3D" id="2.20.70.10">
    <property type="match status" value="1"/>
</dbReference>
<dbReference type="SUPFAM" id="SSF54534">
    <property type="entry name" value="FKBP-like"/>
    <property type="match status" value="1"/>
</dbReference>
<accession>A0A6M2E442</accession>
<name>A0A6M2E442_9ACAR</name>
<dbReference type="InterPro" id="IPR000297">
    <property type="entry name" value="PPIase_PpiC"/>
</dbReference>
<dbReference type="FunFam" id="3.10.50.40:FF:000010">
    <property type="entry name" value="Peptidyl-prolyl cis-trans isomerase Pin1"/>
    <property type="match status" value="1"/>
</dbReference>
<dbReference type="GO" id="GO:0005829">
    <property type="term" value="C:cytosol"/>
    <property type="evidence" value="ECO:0007669"/>
    <property type="project" value="TreeGrafter"/>
</dbReference>
<dbReference type="EC" id="5.2.1.8" evidence="5"/>
<evidence type="ECO:0000256" key="1">
    <source>
        <dbReference type="ARBA" id="ARBA00000971"/>
    </source>
</evidence>
<dbReference type="PROSITE" id="PS50198">
    <property type="entry name" value="PPIC_PPIASE_2"/>
    <property type="match status" value="1"/>
</dbReference>
<organism evidence="8">
    <name type="scientific">Amblyomma tuberculatum</name>
    <dbReference type="NCBI Taxonomy" id="48802"/>
    <lineage>
        <taxon>Eukaryota</taxon>
        <taxon>Metazoa</taxon>
        <taxon>Ecdysozoa</taxon>
        <taxon>Arthropoda</taxon>
        <taxon>Chelicerata</taxon>
        <taxon>Arachnida</taxon>
        <taxon>Acari</taxon>
        <taxon>Parasitiformes</taxon>
        <taxon>Ixodida</taxon>
        <taxon>Ixodoidea</taxon>
        <taxon>Ixodidae</taxon>
        <taxon>Amblyomminae</taxon>
        <taxon>Amblyomma</taxon>
    </lineage>
</organism>
<dbReference type="InterPro" id="IPR046357">
    <property type="entry name" value="PPIase_dom_sf"/>
</dbReference>
<dbReference type="AlphaFoldDB" id="A0A6M2E442"/>
<dbReference type="GO" id="GO:0060255">
    <property type="term" value="P:regulation of macromolecule metabolic process"/>
    <property type="evidence" value="ECO:0007669"/>
    <property type="project" value="UniProtKB-ARBA"/>
</dbReference>
<feature type="domain" description="PpiC" evidence="7">
    <location>
        <begin position="49"/>
        <end position="160"/>
    </location>
</feature>
<dbReference type="SMART" id="SM00456">
    <property type="entry name" value="WW"/>
    <property type="match status" value="1"/>
</dbReference>
<dbReference type="PROSITE" id="PS01159">
    <property type="entry name" value="WW_DOMAIN_1"/>
    <property type="match status" value="1"/>
</dbReference>
<dbReference type="GO" id="GO:0080090">
    <property type="term" value="P:regulation of primary metabolic process"/>
    <property type="evidence" value="ECO:0007669"/>
    <property type="project" value="UniProtKB-ARBA"/>
</dbReference>
<feature type="domain" description="WW" evidence="6">
    <location>
        <begin position="3"/>
        <end position="37"/>
    </location>
</feature>
<protein>
    <recommendedName>
        <fullName evidence="5">Peptidyl-prolyl cis-trans isomerase</fullName>
        <ecNumber evidence="5">5.2.1.8</ecNumber>
    </recommendedName>
</protein>
<comment type="catalytic activity">
    <reaction evidence="1 5">
        <text>[protein]-peptidylproline (omega=180) = [protein]-peptidylproline (omega=0)</text>
        <dbReference type="Rhea" id="RHEA:16237"/>
        <dbReference type="Rhea" id="RHEA-COMP:10747"/>
        <dbReference type="Rhea" id="RHEA-COMP:10748"/>
        <dbReference type="ChEBI" id="CHEBI:83833"/>
        <dbReference type="ChEBI" id="CHEBI:83834"/>
        <dbReference type="EC" id="5.2.1.8"/>
    </reaction>
</comment>
<evidence type="ECO:0000259" key="7">
    <source>
        <dbReference type="PROSITE" id="PS50198"/>
    </source>
</evidence>
<dbReference type="PROSITE" id="PS50020">
    <property type="entry name" value="WW_DOMAIN_2"/>
    <property type="match status" value="1"/>
</dbReference>
<dbReference type="SUPFAM" id="SSF51045">
    <property type="entry name" value="WW domain"/>
    <property type="match status" value="1"/>
</dbReference>
<dbReference type="InterPro" id="IPR036020">
    <property type="entry name" value="WW_dom_sf"/>
</dbReference>
<dbReference type="EMBL" id="GIDH01001249">
    <property type="protein sequence ID" value="NOV53192.1"/>
    <property type="molecule type" value="Transcribed_RNA"/>
</dbReference>
<proteinExistence type="predicted"/>
<reference evidence="8" key="1">
    <citation type="submission" date="2019-12" db="EMBL/GenBank/DDBJ databases">
        <title>The sialotranscriptome of the gopher-tortoise tick, Amblyomma tuberculatum.</title>
        <authorList>
            <person name="Karim S."/>
            <person name="Andersen J."/>
            <person name="Kumar D."/>
            <person name="Adamson S."/>
            <person name="Ennen J."/>
            <person name="Qualis C.P."/>
            <person name="Ribeiro J.M.C."/>
        </authorList>
    </citation>
    <scope>NUCLEOTIDE SEQUENCE</scope>
    <source>
        <strain evidence="8">Removed</strain>
        <tissue evidence="8">Salivary glands</tissue>
    </source>
</reference>
<evidence type="ECO:0000259" key="6">
    <source>
        <dbReference type="PROSITE" id="PS50020"/>
    </source>
</evidence>
<dbReference type="Gene3D" id="3.10.50.40">
    <property type="match status" value="1"/>
</dbReference>
<sequence>MAADLPDGWEKRVSRSTGEPYYLNVLTKESQWELPKEAAKARSATNAPKGHIWCSHLLVKHRESRRPSSWREEKITRTKEEALALIKGYREQIVSGKATLGSLARQFSDCSSAQRKGDLGTFGHGAMQKPFEEAAFALNVGELSEPVFTESGVHLILRAA</sequence>
<dbReference type="PANTHER" id="PTHR10657:SF4">
    <property type="entry name" value="PEPTIDYL-PROLYL CIS-TRANS ISOMERASE-RELATED"/>
    <property type="match status" value="1"/>
</dbReference>
<dbReference type="InterPro" id="IPR001202">
    <property type="entry name" value="WW_dom"/>
</dbReference>
<keyword evidence="2 4" id="KW-0697">Rotamase</keyword>
<dbReference type="Pfam" id="PF00639">
    <property type="entry name" value="Rotamase"/>
    <property type="match status" value="1"/>
</dbReference>
<dbReference type="PANTHER" id="PTHR10657">
    <property type="entry name" value="PEPTIDYL-PROLYL CIS-TRANS ISOMERASE"/>
    <property type="match status" value="1"/>
</dbReference>
<dbReference type="GO" id="GO:0005634">
    <property type="term" value="C:nucleus"/>
    <property type="evidence" value="ECO:0007669"/>
    <property type="project" value="TreeGrafter"/>
</dbReference>
<dbReference type="CDD" id="cd00201">
    <property type="entry name" value="WW"/>
    <property type="match status" value="1"/>
</dbReference>
<dbReference type="Pfam" id="PF00397">
    <property type="entry name" value="WW"/>
    <property type="match status" value="1"/>
</dbReference>
<evidence type="ECO:0000256" key="5">
    <source>
        <dbReference type="RuleBase" id="RU363014"/>
    </source>
</evidence>
<evidence type="ECO:0000256" key="3">
    <source>
        <dbReference type="ARBA" id="ARBA00023235"/>
    </source>
</evidence>
<evidence type="ECO:0000256" key="2">
    <source>
        <dbReference type="ARBA" id="ARBA00023110"/>
    </source>
</evidence>
<keyword evidence="3 4" id="KW-0413">Isomerase</keyword>
<evidence type="ECO:0000313" key="8">
    <source>
        <dbReference type="EMBL" id="NOV53192.1"/>
    </source>
</evidence>
<dbReference type="GO" id="GO:0003755">
    <property type="term" value="F:peptidyl-prolyl cis-trans isomerase activity"/>
    <property type="evidence" value="ECO:0007669"/>
    <property type="project" value="UniProtKB-UniRule"/>
</dbReference>
<evidence type="ECO:0000256" key="4">
    <source>
        <dbReference type="PROSITE-ProRule" id="PRU00278"/>
    </source>
</evidence>
<dbReference type="InterPro" id="IPR051370">
    <property type="entry name" value="PPIase_Pin1"/>
</dbReference>